<reference evidence="2 3" key="1">
    <citation type="submission" date="2024-01" db="EMBL/GenBank/DDBJ databases">
        <authorList>
            <person name="Alioto T."/>
            <person name="Alioto T."/>
            <person name="Gomez Garrido J."/>
        </authorList>
    </citation>
    <scope>NUCLEOTIDE SEQUENCE [LARGE SCALE GENOMIC DNA]</scope>
</reference>
<feature type="region of interest" description="Disordered" evidence="1">
    <location>
        <begin position="132"/>
        <end position="172"/>
    </location>
</feature>
<organism evidence="2 3">
    <name type="scientific">Scomber scombrus</name>
    <name type="common">Atlantic mackerel</name>
    <name type="synonym">Scomber vernalis</name>
    <dbReference type="NCBI Taxonomy" id="13677"/>
    <lineage>
        <taxon>Eukaryota</taxon>
        <taxon>Metazoa</taxon>
        <taxon>Chordata</taxon>
        <taxon>Craniata</taxon>
        <taxon>Vertebrata</taxon>
        <taxon>Euteleostomi</taxon>
        <taxon>Actinopterygii</taxon>
        <taxon>Neopterygii</taxon>
        <taxon>Teleostei</taxon>
        <taxon>Neoteleostei</taxon>
        <taxon>Acanthomorphata</taxon>
        <taxon>Pelagiaria</taxon>
        <taxon>Scombriformes</taxon>
        <taxon>Scombridae</taxon>
        <taxon>Scomber</taxon>
    </lineage>
</organism>
<comment type="caution">
    <text evidence="2">The sequence shown here is derived from an EMBL/GenBank/DDBJ whole genome shotgun (WGS) entry which is preliminary data.</text>
</comment>
<feature type="compositionally biased region" description="Acidic residues" evidence="1">
    <location>
        <begin position="52"/>
        <end position="64"/>
    </location>
</feature>
<feature type="compositionally biased region" description="Polar residues" evidence="1">
    <location>
        <begin position="163"/>
        <end position="172"/>
    </location>
</feature>
<dbReference type="Proteomes" id="UP001314229">
    <property type="component" value="Unassembled WGS sequence"/>
</dbReference>
<keyword evidence="3" id="KW-1185">Reference proteome</keyword>
<sequence length="172" mass="19847">MMTRDDDEGWRTCSEDSSSEEEEDEDNSEERPALSSGCVPKKRKRDDSGYESMEDDNDDEDGTDAYDGNDKEEKSVGRFNFGPSISDLSYQHLERPSYLYHLKFFLHHLADQERQPPQPDYVDLLHPILKHRDQQLQGPHQLHAQTEPELPEQLEEADDDGWSTVSEDSSSE</sequence>
<gene>
    <name evidence="2" type="ORF">FSCOSCO3_A021419</name>
</gene>
<evidence type="ECO:0000313" key="2">
    <source>
        <dbReference type="EMBL" id="CAK6975584.1"/>
    </source>
</evidence>
<feature type="compositionally biased region" description="Acidic residues" evidence="1">
    <location>
        <begin position="149"/>
        <end position="161"/>
    </location>
</feature>
<name>A0AAV1PXH2_SCOSC</name>
<proteinExistence type="predicted"/>
<dbReference type="EMBL" id="CAWUFR010000307">
    <property type="protein sequence ID" value="CAK6975584.1"/>
    <property type="molecule type" value="Genomic_DNA"/>
</dbReference>
<protein>
    <submittedName>
        <fullName evidence="2">Uncharacterized protein</fullName>
    </submittedName>
</protein>
<evidence type="ECO:0000256" key="1">
    <source>
        <dbReference type="SAM" id="MobiDB-lite"/>
    </source>
</evidence>
<accession>A0AAV1PXH2</accession>
<feature type="compositionally biased region" description="Acidic residues" evidence="1">
    <location>
        <begin position="17"/>
        <end position="28"/>
    </location>
</feature>
<feature type="region of interest" description="Disordered" evidence="1">
    <location>
        <begin position="1"/>
        <end position="86"/>
    </location>
</feature>
<dbReference type="AlphaFoldDB" id="A0AAV1PXH2"/>
<evidence type="ECO:0000313" key="3">
    <source>
        <dbReference type="Proteomes" id="UP001314229"/>
    </source>
</evidence>